<evidence type="ECO:0000259" key="13">
    <source>
        <dbReference type="Pfam" id="PF04413"/>
    </source>
</evidence>
<evidence type="ECO:0000256" key="2">
    <source>
        <dbReference type="ARBA" id="ARBA00004713"/>
    </source>
</evidence>
<dbReference type="GO" id="GO:0009245">
    <property type="term" value="P:lipid A biosynthetic process"/>
    <property type="evidence" value="ECO:0007669"/>
    <property type="project" value="TreeGrafter"/>
</dbReference>
<evidence type="ECO:0000256" key="9">
    <source>
        <dbReference type="ARBA" id="ARBA00049183"/>
    </source>
</evidence>
<accession>A0A1G5AFG4</accession>
<dbReference type="InterPro" id="IPR038107">
    <property type="entry name" value="Glycos_transf_N_sf"/>
</dbReference>
<evidence type="ECO:0000256" key="1">
    <source>
        <dbReference type="ARBA" id="ARBA00004388"/>
    </source>
</evidence>
<dbReference type="GO" id="GO:0009244">
    <property type="term" value="P:lipopolysaccharide core region biosynthetic process"/>
    <property type="evidence" value="ECO:0007669"/>
    <property type="project" value="UniProtKB-UniRule"/>
</dbReference>
<keyword evidence="12" id="KW-1003">Cell membrane</keyword>
<comment type="catalytic activity">
    <reaction evidence="9 12">
        <text>lipid IVA (E. coli) + CMP-3-deoxy-beta-D-manno-octulosonate = alpha-Kdo-(2-&gt;6)-lipid IVA (E. coli) + CMP + H(+)</text>
        <dbReference type="Rhea" id="RHEA:28066"/>
        <dbReference type="ChEBI" id="CHEBI:15378"/>
        <dbReference type="ChEBI" id="CHEBI:58603"/>
        <dbReference type="ChEBI" id="CHEBI:60364"/>
        <dbReference type="ChEBI" id="CHEBI:60377"/>
        <dbReference type="ChEBI" id="CHEBI:85987"/>
        <dbReference type="EC" id="2.4.99.12"/>
    </reaction>
</comment>
<feature type="domain" description="3-deoxy-D-manno-octulosonic-acid transferase N-terminal" evidence="13">
    <location>
        <begin position="44"/>
        <end position="221"/>
    </location>
</feature>
<evidence type="ECO:0000256" key="8">
    <source>
        <dbReference type="ARBA" id="ARBA00031445"/>
    </source>
</evidence>
<dbReference type="FunFam" id="3.40.50.11720:FF:000001">
    <property type="entry name" value="3-deoxy-D-manno-octulosonic acid transferase"/>
    <property type="match status" value="1"/>
</dbReference>
<evidence type="ECO:0000256" key="12">
    <source>
        <dbReference type="RuleBase" id="RU365103"/>
    </source>
</evidence>
<comment type="similarity">
    <text evidence="3">Belongs to the glycosyltransferase group 1 family. Glycosyltransferase 30 subfamily.</text>
</comment>
<dbReference type="Proteomes" id="UP000183104">
    <property type="component" value="Unassembled WGS sequence"/>
</dbReference>
<evidence type="ECO:0000313" key="15">
    <source>
        <dbReference type="Proteomes" id="UP000183104"/>
    </source>
</evidence>
<dbReference type="GO" id="GO:0043842">
    <property type="term" value="F:Kdo transferase activity"/>
    <property type="evidence" value="ECO:0007669"/>
    <property type="project" value="UniProtKB-EC"/>
</dbReference>
<comment type="subcellular location">
    <subcellularLocation>
        <location evidence="1">Cell inner membrane</location>
        <topology evidence="1">Single-pass membrane protein</topology>
        <orientation evidence="1">Cytoplasmic side</orientation>
    </subcellularLocation>
    <subcellularLocation>
        <location evidence="12">Cell membrane</location>
    </subcellularLocation>
</comment>
<sequence length="433" mass="47515">MTTGIPQSERYLRLLYSLLAYLAVPAVMGRLLVRGVKAPGYRRRWRERFGFPPFEPQTGAIWVHAVSVGEVQAAVPLIRGFLERYPRRTVVVTTTTPTGSDRVKALLGDSVCHSYLPYDLPGAVRRFLQRVDPALAVVMETELWPNLFAACHARAVPLMVVNARLSPRSFRGYRKLRPIITGPLHRAALILTQTEADAERFRALGAPVERVRTAGNLKFDQRLPEGVVEEGRGLRQGWGEERPVWVAASTHEGEEEQVVRAHRQLLTDFPEALLVLVPRHPERFGVAARVVEDAGFPVCRRSGGCQPSESAIYLADTMGELPCLFAAADVAFVGGSLVPTGGHNLLEPAALGLPVVTGPHLFNFHEISALLLEQGGALQVHSGAELGETVSHLFGDPARREPMGRKAREAVVANRGARERILESADRWLANGS</sequence>
<keyword evidence="12" id="KW-1133">Transmembrane helix</keyword>
<dbReference type="SUPFAM" id="SSF53756">
    <property type="entry name" value="UDP-Glycosyltransferase/glycogen phosphorylase"/>
    <property type="match status" value="1"/>
</dbReference>
<organism evidence="14 15">
    <name type="scientific">Thiohalorhabdus denitrificans</name>
    <dbReference type="NCBI Taxonomy" id="381306"/>
    <lineage>
        <taxon>Bacteria</taxon>
        <taxon>Pseudomonadati</taxon>
        <taxon>Pseudomonadota</taxon>
        <taxon>Gammaproteobacteria</taxon>
        <taxon>Thiohalorhabdales</taxon>
        <taxon>Thiohalorhabdaceae</taxon>
        <taxon>Thiohalorhabdus</taxon>
    </lineage>
</organism>
<evidence type="ECO:0000256" key="6">
    <source>
        <dbReference type="ARBA" id="ARBA00022679"/>
    </source>
</evidence>
<keyword evidence="12" id="KW-0448">Lipopolysaccharide biosynthesis</keyword>
<dbReference type="RefSeq" id="WP_143004022.1">
    <property type="nucleotide sequence ID" value="NZ_FMUN01000001.1"/>
</dbReference>
<dbReference type="UniPathway" id="UPA00958"/>
<dbReference type="NCBIfam" id="NF004388">
    <property type="entry name" value="PRK05749.1-4"/>
    <property type="match status" value="1"/>
</dbReference>
<keyword evidence="12" id="KW-0812">Transmembrane</keyword>
<evidence type="ECO:0000256" key="3">
    <source>
        <dbReference type="ARBA" id="ARBA00006380"/>
    </source>
</evidence>
<comment type="pathway">
    <text evidence="2 12">Bacterial outer membrane biogenesis; LPS core biosynthesis.</text>
</comment>
<keyword evidence="15" id="KW-1185">Reference proteome</keyword>
<name>A0A1G5AFG4_9GAMM</name>
<dbReference type="InterPro" id="IPR039901">
    <property type="entry name" value="Kdotransferase"/>
</dbReference>
<keyword evidence="12" id="KW-0472">Membrane</keyword>
<feature type="site" description="Transition state stabilizer" evidence="11">
    <location>
        <position position="140"/>
    </location>
</feature>
<dbReference type="FunFam" id="3.40.50.2000:FF:000032">
    <property type="entry name" value="3-deoxy-D-manno-octulosonic acid transferase"/>
    <property type="match status" value="1"/>
</dbReference>
<dbReference type="EC" id="2.4.99.12" evidence="4 12"/>
<dbReference type="OrthoDB" id="9789797at2"/>
<evidence type="ECO:0000313" key="14">
    <source>
        <dbReference type="EMBL" id="SCX76621.1"/>
    </source>
</evidence>
<protein>
    <recommendedName>
        <fullName evidence="5 12">3-deoxy-D-manno-octulosonic acid transferase</fullName>
        <shortName evidence="12">Kdo transferase</shortName>
        <ecNumber evidence="4 12">2.4.99.12</ecNumber>
    </recommendedName>
    <alternativeName>
        <fullName evidence="8 12">Lipid IV(A) 3-deoxy-D-manno-octulosonic acid transferase</fullName>
    </alternativeName>
</protein>
<evidence type="ECO:0000256" key="5">
    <source>
        <dbReference type="ARBA" id="ARBA00019077"/>
    </source>
</evidence>
<dbReference type="PANTHER" id="PTHR42755:SF1">
    <property type="entry name" value="3-DEOXY-D-MANNO-OCTULOSONIC ACID TRANSFERASE, MITOCHONDRIAL-RELATED"/>
    <property type="match status" value="1"/>
</dbReference>
<gene>
    <name evidence="14" type="ORF">SAMN05661077_0319</name>
</gene>
<keyword evidence="6 12" id="KW-0808">Transferase</keyword>
<proteinExistence type="inferred from homology"/>
<dbReference type="Pfam" id="PF04413">
    <property type="entry name" value="Glycos_transf_N"/>
    <property type="match status" value="1"/>
</dbReference>
<evidence type="ECO:0000256" key="10">
    <source>
        <dbReference type="PIRSR" id="PIRSR639901-1"/>
    </source>
</evidence>
<feature type="site" description="Transition state stabilizer" evidence="11">
    <location>
        <position position="218"/>
    </location>
</feature>
<dbReference type="STRING" id="381306.AN478_12685"/>
<evidence type="ECO:0000256" key="4">
    <source>
        <dbReference type="ARBA" id="ARBA00012621"/>
    </source>
</evidence>
<dbReference type="Gene3D" id="3.40.50.2000">
    <property type="entry name" value="Glycogen Phosphorylase B"/>
    <property type="match status" value="1"/>
</dbReference>
<dbReference type="AlphaFoldDB" id="A0A1G5AFG4"/>
<dbReference type="InterPro" id="IPR007507">
    <property type="entry name" value="Glycos_transf_N"/>
</dbReference>
<feature type="active site" description="Proton acceptor" evidence="10">
    <location>
        <position position="70"/>
    </location>
</feature>
<evidence type="ECO:0000256" key="11">
    <source>
        <dbReference type="PIRSR" id="PIRSR639901-2"/>
    </source>
</evidence>
<dbReference type="Gene3D" id="3.40.50.11720">
    <property type="entry name" value="3-Deoxy-D-manno-octulosonic-acid transferase, N-terminal domain"/>
    <property type="match status" value="1"/>
</dbReference>
<feature type="transmembrane region" description="Helical" evidence="12">
    <location>
        <begin position="14"/>
        <end position="33"/>
    </location>
</feature>
<comment type="function">
    <text evidence="12">Involved in lipopolysaccharide (LPS) biosynthesis. Catalyzes the transfer of 3-deoxy-D-manno-octulosonate (Kdo) residue(s) from CMP-Kdo to lipid IV(A), the tetraacyldisaccharide-1,4'-bisphosphate precursor of lipid A.</text>
</comment>
<dbReference type="GO" id="GO:0005886">
    <property type="term" value="C:plasma membrane"/>
    <property type="evidence" value="ECO:0007669"/>
    <property type="project" value="UniProtKB-SubCell"/>
</dbReference>
<dbReference type="EMBL" id="FMUN01000001">
    <property type="protein sequence ID" value="SCX76621.1"/>
    <property type="molecule type" value="Genomic_DNA"/>
</dbReference>
<keyword evidence="7" id="KW-0735">Signal-anchor</keyword>
<reference evidence="15" key="1">
    <citation type="submission" date="2016-10" db="EMBL/GenBank/DDBJ databases">
        <authorList>
            <person name="Varghese N."/>
        </authorList>
    </citation>
    <scope>NUCLEOTIDE SEQUENCE [LARGE SCALE GENOMIC DNA]</scope>
    <source>
        <strain evidence="15">HL 19</strain>
    </source>
</reference>
<evidence type="ECO:0000256" key="7">
    <source>
        <dbReference type="ARBA" id="ARBA00022968"/>
    </source>
</evidence>
<dbReference type="PANTHER" id="PTHR42755">
    <property type="entry name" value="3-DEOXY-MANNO-OCTULOSONATE CYTIDYLYLTRANSFERASE"/>
    <property type="match status" value="1"/>
</dbReference>